<keyword evidence="17" id="KW-1133">Transmembrane helix</keyword>
<dbReference type="InterPro" id="IPR001245">
    <property type="entry name" value="Ser-Thr/Tyr_kinase_cat_dom"/>
</dbReference>
<evidence type="ECO:0000256" key="9">
    <source>
        <dbReference type="ARBA" id="ARBA00022777"/>
    </source>
</evidence>
<feature type="region of interest" description="Disordered" evidence="16">
    <location>
        <begin position="1227"/>
        <end position="1246"/>
    </location>
</feature>
<evidence type="ECO:0000256" key="16">
    <source>
        <dbReference type="SAM" id="MobiDB-lite"/>
    </source>
</evidence>
<evidence type="ECO:0000256" key="5">
    <source>
        <dbReference type="ARBA" id="ARBA00022475"/>
    </source>
</evidence>
<feature type="transmembrane region" description="Helical" evidence="17">
    <location>
        <begin position="12"/>
        <end position="30"/>
    </location>
</feature>
<dbReference type="Pfam" id="PF07714">
    <property type="entry name" value="PK_Tyr_Ser-Thr"/>
    <property type="match status" value="1"/>
</dbReference>
<accession>A0ABD3CMN9</accession>
<evidence type="ECO:0000256" key="13">
    <source>
        <dbReference type="ARBA" id="ARBA00048679"/>
    </source>
</evidence>
<gene>
    <name evidence="19" type="ORF">CASFOL_022994</name>
</gene>
<dbReference type="Proteomes" id="UP001632038">
    <property type="component" value="Unassembled WGS sequence"/>
</dbReference>
<evidence type="ECO:0000313" key="19">
    <source>
        <dbReference type="EMBL" id="KAL3630010.1"/>
    </source>
</evidence>
<evidence type="ECO:0000256" key="17">
    <source>
        <dbReference type="SAM" id="Phobius"/>
    </source>
</evidence>
<dbReference type="Pfam" id="PF12819">
    <property type="entry name" value="Malectin_like"/>
    <property type="match status" value="1"/>
</dbReference>
<dbReference type="Gene3D" id="2.60.120.430">
    <property type="entry name" value="Galactose-binding lectin"/>
    <property type="match status" value="2"/>
</dbReference>
<dbReference type="InterPro" id="IPR000719">
    <property type="entry name" value="Prot_kinase_dom"/>
</dbReference>
<dbReference type="InterPro" id="IPR050823">
    <property type="entry name" value="Plant_Ser_Thr_Prot_Kinase"/>
</dbReference>
<protein>
    <recommendedName>
        <fullName evidence="4">non-specific serine/threonine protein kinase</fullName>
        <ecNumber evidence="4">2.7.11.1</ecNumber>
    </recommendedName>
</protein>
<feature type="compositionally biased region" description="Low complexity" evidence="16">
    <location>
        <begin position="770"/>
        <end position="783"/>
    </location>
</feature>
<comment type="similarity">
    <text evidence="3">Belongs to the protein kinase superfamily. Ser/Thr protein kinase family.</text>
</comment>
<keyword evidence="10 15" id="KW-0067">ATP-binding</keyword>
<evidence type="ECO:0000256" key="14">
    <source>
        <dbReference type="ARBA" id="ARBA00054261"/>
    </source>
</evidence>
<feature type="binding site" evidence="15">
    <location>
        <position position="979"/>
    </location>
    <ligand>
        <name>ATP</name>
        <dbReference type="ChEBI" id="CHEBI:30616"/>
    </ligand>
</feature>
<keyword evidence="11 17" id="KW-0472">Membrane</keyword>
<dbReference type="FunFam" id="1.10.510.10:FF:000032">
    <property type="entry name" value="Serine/threonine-protein kinase PBS1"/>
    <property type="match status" value="1"/>
</dbReference>
<keyword evidence="20" id="KW-1185">Reference proteome</keyword>
<evidence type="ECO:0000256" key="10">
    <source>
        <dbReference type="ARBA" id="ARBA00022840"/>
    </source>
</evidence>
<dbReference type="FunFam" id="1.10.510.10:FF:000095">
    <property type="entry name" value="protein STRUBBELIG-RECEPTOR FAMILY 8"/>
    <property type="match status" value="1"/>
</dbReference>
<dbReference type="Gene3D" id="3.30.200.20">
    <property type="entry name" value="Phosphorylase Kinase, domain 1"/>
    <property type="match status" value="2"/>
</dbReference>
<dbReference type="Pfam" id="PF00069">
    <property type="entry name" value="Pkinase"/>
    <property type="match status" value="1"/>
</dbReference>
<dbReference type="AlphaFoldDB" id="A0ABD3CMN9"/>
<evidence type="ECO:0000256" key="15">
    <source>
        <dbReference type="PROSITE-ProRule" id="PRU10141"/>
    </source>
</evidence>
<sequence length="1246" mass="140060">MQPQLHLQFSSSYIFFFFFTLLTLVTYKLAAASDQISINCGSSAATSTSLSGKEWLGDDDVTNPNFSIKGSSSSSSSRGIAVTVDPVPYNTARVSRSRFTYTFHRLGRPGQKLIRLYFNPSISYNDDDFFTVEAGPFTLLSNFSPSITARALSLATVAKEFCLITTHENQPLNIIFTPLLSSYAFINGLEIISLPSTLSYCHINNGVQVVGQKSIVHIDHTTALETIHRLNVKWDSVPLSSDDVRGMFGMWATIIKQNVNNDYNITWKISVDVGFRYLVRLHFSETGIKMIGHEDFVLLVNNMFATTGVDILKEDERNSLWYKNYMVMVQGHKREGKRDFFISLCSKYEFYEGHIPLEGFEIFKLSNPDNSLASPNLLSPPTTTSTDSSTSNSIIVSVLGRRNAIATFFIATFCMVNIIVHVLRQYWESRLTEEDLKPSNRAKRLCRYFSLAEIESATVNFNDAYVIGKGGFGKVYKGLIDNEQQIVALKRLKSDSNQGKREFWTEIEILSELRHVNLVSLIGYCNKKSEMIIVYEYMPRGTLADHLYKLARKNNNNNYGIVDNNNNASSFLSWKQRLNICIGAGRGLDYLHTGHGIIHRDVKTTNILLDENFVAKVSDFGLAKTESGSELQSLKGTFGYFDPDYYKTRILTTKSDVYSFGVVLLEVLCGRPAVEPLADEDKRSLTMWAQDKINKREVEQIVDPSLRGKISPDSLKAFVRVVERCLRNEPKKRPAMANVVIRLQFSLKQQENAESLEPSSEITSVADFFPSNNGNANSSPPNANDDDVATSAQQDKEKSVLPDQITAYVSNEQTYSGMINAGKRDGRKRVMRKLSRLLPWNAFSSIAKPSKKKEFKLFSVSAPMASRNNKSMVLGVNTTFAEKTIGTGMYSFKKVRSDRTDLINQSLAMSPPIPRTEGEILQSSNLKSFTFNDLKLATRNFRPDSILGEGGFGSVFKGWVDKNTLAASGHVSDMVVAIKRLNQDGFQGHKEWLAEINYLGQIIHPNLVKLIGYCLQDEHRLLVYEFMPKGSMENYLFRRVSYAEPLSWSLRMKIALGAARGLAFLHSDEVKVIYRDFKTSNILLDSNYIPKLSDFGMARDGPTGDKSHVSTRVMGTHGYAAPEYLSTGHLTERSDVYSFGVVLLEILTGKRVIDKNRQTGEHNLVEWAKPFLTNKRRIFQVLDTRLEGQYSVGQAMKAANLARQCLSTDARSRPTMDEAVTALKHLQDSNDPSKNNRKGNRVNWLA</sequence>
<dbReference type="InterPro" id="IPR017441">
    <property type="entry name" value="Protein_kinase_ATP_BS"/>
</dbReference>
<evidence type="ECO:0000256" key="7">
    <source>
        <dbReference type="ARBA" id="ARBA00022679"/>
    </source>
</evidence>
<evidence type="ECO:0000256" key="12">
    <source>
        <dbReference type="ARBA" id="ARBA00047899"/>
    </source>
</evidence>
<evidence type="ECO:0000256" key="11">
    <source>
        <dbReference type="ARBA" id="ARBA00023136"/>
    </source>
</evidence>
<dbReference type="GO" id="GO:0004674">
    <property type="term" value="F:protein serine/threonine kinase activity"/>
    <property type="evidence" value="ECO:0007669"/>
    <property type="project" value="UniProtKB-KW"/>
</dbReference>
<evidence type="ECO:0000259" key="18">
    <source>
        <dbReference type="PROSITE" id="PS50011"/>
    </source>
</evidence>
<dbReference type="SUPFAM" id="SSF56112">
    <property type="entry name" value="Protein kinase-like (PK-like)"/>
    <property type="match status" value="2"/>
</dbReference>
<evidence type="ECO:0000256" key="8">
    <source>
        <dbReference type="ARBA" id="ARBA00022741"/>
    </source>
</evidence>
<evidence type="ECO:0000256" key="4">
    <source>
        <dbReference type="ARBA" id="ARBA00012513"/>
    </source>
</evidence>
<feature type="region of interest" description="Disordered" evidence="16">
    <location>
        <begin position="765"/>
        <end position="802"/>
    </location>
</feature>
<evidence type="ECO:0000256" key="6">
    <source>
        <dbReference type="ARBA" id="ARBA00022527"/>
    </source>
</evidence>
<dbReference type="InterPro" id="IPR011009">
    <property type="entry name" value="Kinase-like_dom_sf"/>
</dbReference>
<dbReference type="SMART" id="SM00220">
    <property type="entry name" value="S_TKc"/>
    <property type="match status" value="2"/>
</dbReference>
<dbReference type="GO" id="GO:0005524">
    <property type="term" value="F:ATP binding"/>
    <property type="evidence" value="ECO:0007669"/>
    <property type="project" value="UniProtKB-UniRule"/>
</dbReference>
<dbReference type="FunFam" id="2.60.120.430:FF:000003">
    <property type="entry name" value="FERONIA receptor-like kinase"/>
    <property type="match status" value="1"/>
</dbReference>
<feature type="domain" description="Protein kinase" evidence="18">
    <location>
        <begin position="941"/>
        <end position="1226"/>
    </location>
</feature>
<dbReference type="EC" id="2.7.11.1" evidence="4"/>
<dbReference type="PROSITE" id="PS00108">
    <property type="entry name" value="PROTEIN_KINASE_ST"/>
    <property type="match status" value="2"/>
</dbReference>
<dbReference type="InterPro" id="IPR008271">
    <property type="entry name" value="Ser/Thr_kinase_AS"/>
</dbReference>
<dbReference type="FunFam" id="3.30.200.20:FF:000039">
    <property type="entry name" value="receptor-like protein kinase FERONIA"/>
    <property type="match status" value="1"/>
</dbReference>
<dbReference type="Gene3D" id="1.10.510.10">
    <property type="entry name" value="Transferase(Phosphotransferase) domain 1"/>
    <property type="match status" value="2"/>
</dbReference>
<evidence type="ECO:0000313" key="20">
    <source>
        <dbReference type="Proteomes" id="UP001632038"/>
    </source>
</evidence>
<evidence type="ECO:0000256" key="1">
    <source>
        <dbReference type="ARBA" id="ARBA00004167"/>
    </source>
</evidence>
<dbReference type="PROSITE" id="PS50011">
    <property type="entry name" value="PROTEIN_KINASE_DOM"/>
    <property type="match status" value="2"/>
</dbReference>
<keyword evidence="8 15" id="KW-0547">Nucleotide-binding</keyword>
<organism evidence="19 20">
    <name type="scientific">Castilleja foliolosa</name>
    <dbReference type="NCBI Taxonomy" id="1961234"/>
    <lineage>
        <taxon>Eukaryota</taxon>
        <taxon>Viridiplantae</taxon>
        <taxon>Streptophyta</taxon>
        <taxon>Embryophyta</taxon>
        <taxon>Tracheophyta</taxon>
        <taxon>Spermatophyta</taxon>
        <taxon>Magnoliopsida</taxon>
        <taxon>eudicotyledons</taxon>
        <taxon>Gunneridae</taxon>
        <taxon>Pentapetalae</taxon>
        <taxon>asterids</taxon>
        <taxon>lamiids</taxon>
        <taxon>Lamiales</taxon>
        <taxon>Orobanchaceae</taxon>
        <taxon>Pedicularideae</taxon>
        <taxon>Castillejinae</taxon>
        <taxon>Castilleja</taxon>
    </lineage>
</organism>
<keyword evidence="9" id="KW-0418">Kinase</keyword>
<evidence type="ECO:0000256" key="2">
    <source>
        <dbReference type="ARBA" id="ARBA00004236"/>
    </source>
</evidence>
<comment type="subcellular location">
    <subcellularLocation>
        <location evidence="2">Cell membrane</location>
    </subcellularLocation>
    <subcellularLocation>
        <location evidence="1">Membrane</location>
        <topology evidence="1">Single-pass membrane protein</topology>
    </subcellularLocation>
</comment>
<dbReference type="EMBL" id="JAVIJP010000032">
    <property type="protein sequence ID" value="KAL3630010.1"/>
    <property type="molecule type" value="Genomic_DNA"/>
</dbReference>
<comment type="catalytic activity">
    <reaction evidence="13">
        <text>L-seryl-[protein] + ATP = O-phospho-L-seryl-[protein] + ADP + H(+)</text>
        <dbReference type="Rhea" id="RHEA:17989"/>
        <dbReference type="Rhea" id="RHEA-COMP:9863"/>
        <dbReference type="Rhea" id="RHEA-COMP:11604"/>
        <dbReference type="ChEBI" id="CHEBI:15378"/>
        <dbReference type="ChEBI" id="CHEBI:29999"/>
        <dbReference type="ChEBI" id="CHEBI:30616"/>
        <dbReference type="ChEBI" id="CHEBI:83421"/>
        <dbReference type="ChEBI" id="CHEBI:456216"/>
        <dbReference type="EC" id="2.7.11.1"/>
    </reaction>
</comment>
<reference evidence="20" key="1">
    <citation type="journal article" date="2024" name="IScience">
        <title>Strigolactones Initiate the Formation of Haustorium-like Structures in Castilleja.</title>
        <authorList>
            <person name="Buerger M."/>
            <person name="Peterson D."/>
            <person name="Chory J."/>
        </authorList>
    </citation>
    <scope>NUCLEOTIDE SEQUENCE [LARGE SCALE GENOMIC DNA]</scope>
</reference>
<dbReference type="InterPro" id="IPR024788">
    <property type="entry name" value="Malectin-like_Carb-bd_dom"/>
</dbReference>
<evidence type="ECO:0000256" key="3">
    <source>
        <dbReference type="ARBA" id="ARBA00008684"/>
    </source>
</evidence>
<dbReference type="GO" id="GO:0005886">
    <property type="term" value="C:plasma membrane"/>
    <property type="evidence" value="ECO:0007669"/>
    <property type="project" value="UniProtKB-SubCell"/>
</dbReference>
<comment type="caution">
    <text evidence="19">The sequence shown here is derived from an EMBL/GenBank/DDBJ whole genome shotgun (WGS) entry which is preliminary data.</text>
</comment>
<dbReference type="FunFam" id="3.30.200.20:FF:000228">
    <property type="entry name" value="Serine/threonine-protein kinase BIK1"/>
    <property type="match status" value="1"/>
</dbReference>
<dbReference type="CDD" id="cd14066">
    <property type="entry name" value="STKc_IRAK"/>
    <property type="match status" value="2"/>
</dbReference>
<comment type="catalytic activity">
    <reaction evidence="12">
        <text>L-threonyl-[protein] + ATP = O-phospho-L-threonyl-[protein] + ADP + H(+)</text>
        <dbReference type="Rhea" id="RHEA:46608"/>
        <dbReference type="Rhea" id="RHEA-COMP:11060"/>
        <dbReference type="Rhea" id="RHEA-COMP:11605"/>
        <dbReference type="ChEBI" id="CHEBI:15378"/>
        <dbReference type="ChEBI" id="CHEBI:30013"/>
        <dbReference type="ChEBI" id="CHEBI:30616"/>
        <dbReference type="ChEBI" id="CHEBI:61977"/>
        <dbReference type="ChEBI" id="CHEBI:456216"/>
        <dbReference type="EC" id="2.7.11.1"/>
    </reaction>
</comment>
<dbReference type="PROSITE" id="PS00107">
    <property type="entry name" value="PROTEIN_KINASE_ATP"/>
    <property type="match status" value="2"/>
</dbReference>
<keyword evidence="17" id="KW-0812">Transmembrane</keyword>
<keyword evidence="6" id="KW-0723">Serine/threonine-protein kinase</keyword>
<dbReference type="PANTHER" id="PTHR45621">
    <property type="entry name" value="OS01G0588500 PROTEIN-RELATED"/>
    <property type="match status" value="1"/>
</dbReference>
<name>A0ABD3CMN9_9LAMI</name>
<keyword evidence="7" id="KW-0808">Transferase</keyword>
<comment type="function">
    <text evidence="14">May be involved in plant defense signaling.</text>
</comment>
<feature type="domain" description="Protein kinase" evidence="18">
    <location>
        <begin position="461"/>
        <end position="745"/>
    </location>
</feature>
<proteinExistence type="inferred from homology"/>
<keyword evidence="5" id="KW-1003">Cell membrane</keyword>
<feature type="binding site" evidence="15">
    <location>
        <position position="490"/>
    </location>
    <ligand>
        <name>ATP</name>
        <dbReference type="ChEBI" id="CHEBI:30616"/>
    </ligand>
</feature>